<keyword evidence="1" id="KW-0175">Coiled coil</keyword>
<accession>A0ABU5CFT9</accession>
<evidence type="ECO:0000313" key="4">
    <source>
        <dbReference type="Proteomes" id="UP001228376"/>
    </source>
</evidence>
<reference evidence="3 4" key="1">
    <citation type="submission" date="2023-10" db="EMBL/GenBank/DDBJ databases">
        <title>179-bfca-hs.</title>
        <authorList>
            <person name="Miliotis G."/>
            <person name="Sengupta P."/>
            <person name="Hameed A."/>
            <person name="Chuvochina M."/>
            <person name="Mcdonagh F."/>
            <person name="Simpson A.C."/>
            <person name="Singh N.K."/>
            <person name="Rekha P.D."/>
            <person name="Raman K."/>
            <person name="Hugenholtz P."/>
            <person name="Venkateswaran K."/>
        </authorList>
    </citation>
    <scope>NUCLEOTIDE SEQUENCE [LARGE SCALE GENOMIC DNA]</scope>
    <source>
        <strain evidence="3 4">179-BFC-A-HS</strain>
    </source>
</reference>
<dbReference type="EMBL" id="JAROCA020000001">
    <property type="protein sequence ID" value="MDY0404876.1"/>
    <property type="molecule type" value="Genomic_DNA"/>
</dbReference>
<proteinExistence type="predicted"/>
<organism evidence="3 4">
    <name type="scientific">Tigheibacillus jepli</name>
    <dbReference type="NCBI Taxonomy" id="3035914"/>
    <lineage>
        <taxon>Bacteria</taxon>
        <taxon>Bacillati</taxon>
        <taxon>Bacillota</taxon>
        <taxon>Bacilli</taxon>
        <taxon>Bacillales</taxon>
        <taxon>Bacillaceae</taxon>
        <taxon>Tigheibacillus</taxon>
    </lineage>
</organism>
<dbReference type="Proteomes" id="UP001228376">
    <property type="component" value="Unassembled WGS sequence"/>
</dbReference>
<sequence length="194" mass="21243">MKNVLNTTKKKVVAGVTCFTLVASGGFVFAGTDAGAQLKAWYNKQFNNAVDDATADVTDYYNKAVDKQTDWYQKTKKDTTDEVAASGDGQTFLAEKEINKAKKEHLGDLEAAKKAIIDSMEKQFDDLTDEGEAVLGEVAKKYKKLATDDLTSGINDTTGEAIDKLNAELDDATKKAKDELQLPSTGRKRIFQRS</sequence>
<gene>
    <name evidence="3" type="ORF">P5G51_005210</name>
</gene>
<feature type="coiled-coil region" evidence="1">
    <location>
        <begin position="155"/>
        <end position="182"/>
    </location>
</feature>
<evidence type="ECO:0000313" key="3">
    <source>
        <dbReference type="EMBL" id="MDY0404876.1"/>
    </source>
</evidence>
<evidence type="ECO:0000256" key="2">
    <source>
        <dbReference type="SAM" id="SignalP"/>
    </source>
</evidence>
<name>A0ABU5CFT9_9BACI</name>
<evidence type="ECO:0000256" key="1">
    <source>
        <dbReference type="SAM" id="Coils"/>
    </source>
</evidence>
<comment type="caution">
    <text evidence="3">The sequence shown here is derived from an EMBL/GenBank/DDBJ whole genome shotgun (WGS) entry which is preliminary data.</text>
</comment>
<dbReference type="RefSeq" id="WP_320384346.1">
    <property type="nucleotide sequence ID" value="NZ_JAROCA020000001.1"/>
</dbReference>
<keyword evidence="2" id="KW-0732">Signal</keyword>
<feature type="signal peptide" evidence="2">
    <location>
        <begin position="1"/>
        <end position="30"/>
    </location>
</feature>
<protein>
    <recommendedName>
        <fullName evidence="5">YtxH domain-containing protein</fullName>
    </recommendedName>
</protein>
<evidence type="ECO:0008006" key="5">
    <source>
        <dbReference type="Google" id="ProtNLM"/>
    </source>
</evidence>
<feature type="chain" id="PRO_5047376700" description="YtxH domain-containing protein" evidence="2">
    <location>
        <begin position="31"/>
        <end position="194"/>
    </location>
</feature>
<keyword evidence="4" id="KW-1185">Reference proteome</keyword>